<dbReference type="InterPro" id="IPR039013">
    <property type="entry name" value="YgiF"/>
</dbReference>
<dbReference type="SMART" id="SM01118">
    <property type="entry name" value="CYTH"/>
    <property type="match status" value="1"/>
</dbReference>
<dbReference type="Pfam" id="PF05235">
    <property type="entry name" value="CHAD"/>
    <property type="match status" value="1"/>
</dbReference>
<protein>
    <submittedName>
        <fullName evidence="4">Inorganic triphosphatase YgiF</fullName>
    </submittedName>
</protein>
<organism evidence="4 5">
    <name type="scientific">Nitrospirillum amazonense</name>
    <dbReference type="NCBI Taxonomy" id="28077"/>
    <lineage>
        <taxon>Bacteria</taxon>
        <taxon>Pseudomonadati</taxon>
        <taxon>Pseudomonadota</taxon>
        <taxon>Alphaproteobacteria</taxon>
        <taxon>Rhodospirillales</taxon>
        <taxon>Azospirillaceae</taxon>
        <taxon>Nitrospirillum</taxon>
    </lineage>
</organism>
<accession>A0A560FMD2</accession>
<dbReference type="GO" id="GO:0050355">
    <property type="term" value="F:inorganic triphosphate phosphatase activity"/>
    <property type="evidence" value="ECO:0007669"/>
    <property type="project" value="InterPro"/>
</dbReference>
<dbReference type="PROSITE" id="PS51707">
    <property type="entry name" value="CYTH"/>
    <property type="match status" value="1"/>
</dbReference>
<evidence type="ECO:0000313" key="4">
    <source>
        <dbReference type="EMBL" id="TWB22776.1"/>
    </source>
</evidence>
<evidence type="ECO:0000259" key="3">
    <source>
        <dbReference type="PROSITE" id="PS51708"/>
    </source>
</evidence>
<dbReference type="InterPro" id="IPR023577">
    <property type="entry name" value="CYTH_domain"/>
</dbReference>
<dbReference type="Pfam" id="PF01928">
    <property type="entry name" value="CYTH"/>
    <property type="match status" value="1"/>
</dbReference>
<feature type="region of interest" description="Disordered" evidence="1">
    <location>
        <begin position="1"/>
        <end position="23"/>
    </location>
</feature>
<dbReference type="EMBL" id="VITN01000003">
    <property type="protein sequence ID" value="TWB22776.1"/>
    <property type="molecule type" value="Genomic_DNA"/>
</dbReference>
<dbReference type="InterPro" id="IPR038186">
    <property type="entry name" value="CHAD_dom_sf"/>
</dbReference>
<dbReference type="PANTHER" id="PTHR39569:SF1">
    <property type="entry name" value="INORGANIC TRIPHOSPHATASE"/>
    <property type="match status" value="1"/>
</dbReference>
<evidence type="ECO:0000259" key="2">
    <source>
        <dbReference type="PROSITE" id="PS51707"/>
    </source>
</evidence>
<dbReference type="Gene3D" id="2.40.320.10">
    <property type="entry name" value="Hypothetical Protein Pfu-838710-001"/>
    <property type="match status" value="1"/>
</dbReference>
<feature type="domain" description="CYTH" evidence="2">
    <location>
        <begin position="28"/>
        <end position="233"/>
    </location>
</feature>
<dbReference type="InterPro" id="IPR033469">
    <property type="entry name" value="CYTH-like_dom_sf"/>
</dbReference>
<dbReference type="CDD" id="cd07756">
    <property type="entry name" value="CYTH-like_Pase_CHAD"/>
    <property type="match status" value="1"/>
</dbReference>
<dbReference type="GO" id="GO:0046872">
    <property type="term" value="F:metal ion binding"/>
    <property type="evidence" value="ECO:0007669"/>
    <property type="project" value="TreeGrafter"/>
</dbReference>
<dbReference type="AlphaFoldDB" id="A0A560FMD2"/>
<comment type="caution">
    <text evidence="4">The sequence shown here is derived from an EMBL/GenBank/DDBJ whole genome shotgun (WGS) entry which is preliminary data.</text>
</comment>
<dbReference type="Gene3D" id="1.40.20.10">
    <property type="entry name" value="CHAD domain"/>
    <property type="match status" value="1"/>
</dbReference>
<feature type="domain" description="CHAD" evidence="3">
    <location>
        <begin position="250"/>
        <end position="550"/>
    </location>
</feature>
<gene>
    <name evidence="4" type="ORF">FBZ89_103406</name>
</gene>
<dbReference type="OrthoDB" id="9777271at2"/>
<dbReference type="RefSeq" id="WP_145749325.1">
    <property type="nucleotide sequence ID" value="NZ_VITN01000003.1"/>
</dbReference>
<sequence>MPESPSTSPVPPAHPAEGAPVSVPAAAPQEIELKLAVDPRHLGRLKTAPVLAGPRAVTKTLRNTYFDTPGGDLAARGISLRLRHSGPQGAGKVVQTLKGPSAGGGMALARSEWEIPAPDGHLVPQAFTDAAAQALLDGVDLRRLGPVFSNEVKRWTRTLPLAAGLAVDVAVDQGVTRAADGREEPIAELELELAAGQDRRVLYDLALALHRAVPLRLELRTKAERGYALAQGEAAAPKAVKAGPLNFHPDDTVEAALAGVARACLHHMAANEGAVLAGDPSGVHQMRVAVRRLRSALTLFKAILPEAQAATLKVALKGLADAVGPARSWDVFLDELLAPVTTAMPEQESLRALAVAAQGARGRGHTAARAAVSGPGYTELLLTLGRWVDGRCWRDDAPADRLAWLGQPLLPFADAVLTRQRHRAAKRSRHFARLDAPARHGLRIAMKKLRYAVDFFRELYPQKAVRKYLERLSGLQDGLGHLNDVATMDALIRELRADLAAAKDVSPTGGDMAGWDMGAGLVLGWHAAHMAVGEEALCRAVDDFLDADPFWTPVDHWPHPPS</sequence>
<dbReference type="InterPro" id="IPR007899">
    <property type="entry name" value="CHAD_dom"/>
</dbReference>
<dbReference type="Proteomes" id="UP000319859">
    <property type="component" value="Unassembled WGS sequence"/>
</dbReference>
<reference evidence="4 5" key="1">
    <citation type="submission" date="2019-06" db="EMBL/GenBank/DDBJ databases">
        <title>Genomic Encyclopedia of Type Strains, Phase IV (KMG-V): Genome sequencing to study the core and pangenomes of soil and plant-associated prokaryotes.</title>
        <authorList>
            <person name="Whitman W."/>
        </authorList>
    </citation>
    <scope>NUCLEOTIDE SEQUENCE [LARGE SCALE GENOMIC DNA]</scope>
    <source>
        <strain evidence="4 5">BR 11880</strain>
    </source>
</reference>
<name>A0A560FMD2_9PROT</name>
<proteinExistence type="predicted"/>
<dbReference type="SMART" id="SM00880">
    <property type="entry name" value="CHAD"/>
    <property type="match status" value="1"/>
</dbReference>
<dbReference type="PANTHER" id="PTHR39569">
    <property type="entry name" value="INORGANIC TRIPHOSPHATASE"/>
    <property type="match status" value="1"/>
</dbReference>
<evidence type="ECO:0000256" key="1">
    <source>
        <dbReference type="SAM" id="MobiDB-lite"/>
    </source>
</evidence>
<dbReference type="SUPFAM" id="SSF55154">
    <property type="entry name" value="CYTH-like phosphatases"/>
    <property type="match status" value="1"/>
</dbReference>
<evidence type="ECO:0000313" key="5">
    <source>
        <dbReference type="Proteomes" id="UP000319859"/>
    </source>
</evidence>
<dbReference type="PROSITE" id="PS51708">
    <property type="entry name" value="CHAD"/>
    <property type="match status" value="1"/>
</dbReference>